<keyword evidence="5" id="KW-1185">Reference proteome</keyword>
<protein>
    <recommendedName>
        <fullName evidence="1">ATP-dependent DNA helicase</fullName>
        <ecNumber evidence="1">5.6.2.3</ecNumber>
    </recommendedName>
</protein>
<keyword evidence="1" id="KW-0378">Hydrolase</keyword>
<comment type="similarity">
    <text evidence="1">Belongs to the helicase family.</text>
</comment>
<comment type="catalytic activity">
    <reaction evidence="1">
        <text>ATP + H2O = ADP + phosphate + H(+)</text>
        <dbReference type="Rhea" id="RHEA:13065"/>
        <dbReference type="ChEBI" id="CHEBI:15377"/>
        <dbReference type="ChEBI" id="CHEBI:15378"/>
        <dbReference type="ChEBI" id="CHEBI:30616"/>
        <dbReference type="ChEBI" id="CHEBI:43474"/>
        <dbReference type="ChEBI" id="CHEBI:456216"/>
        <dbReference type="EC" id="5.6.2.3"/>
    </reaction>
</comment>
<dbReference type="SUPFAM" id="SSF52540">
    <property type="entry name" value="P-loop containing nucleoside triphosphate hydrolases"/>
    <property type="match status" value="2"/>
</dbReference>
<dbReference type="GO" id="GO:0016787">
    <property type="term" value="F:hydrolase activity"/>
    <property type="evidence" value="ECO:0007669"/>
    <property type="project" value="UniProtKB-KW"/>
</dbReference>
<dbReference type="GO" id="GO:0006281">
    <property type="term" value="P:DNA repair"/>
    <property type="evidence" value="ECO:0007669"/>
    <property type="project" value="UniProtKB-KW"/>
</dbReference>
<dbReference type="Pfam" id="PF05970">
    <property type="entry name" value="PIF1"/>
    <property type="match status" value="1"/>
</dbReference>
<keyword evidence="1" id="KW-0233">DNA recombination</keyword>
<dbReference type="GO" id="GO:0043139">
    <property type="term" value="F:5'-3' DNA helicase activity"/>
    <property type="evidence" value="ECO:0007669"/>
    <property type="project" value="UniProtKB-EC"/>
</dbReference>
<feature type="domain" description="Helitron helicase-like" evidence="3">
    <location>
        <begin position="1"/>
        <end position="89"/>
    </location>
</feature>
<dbReference type="EMBL" id="OU963863">
    <property type="protein sequence ID" value="CAH0385071.1"/>
    <property type="molecule type" value="Genomic_DNA"/>
</dbReference>
<dbReference type="InterPro" id="IPR027417">
    <property type="entry name" value="P-loop_NTPase"/>
</dbReference>
<evidence type="ECO:0000259" key="3">
    <source>
        <dbReference type="Pfam" id="PF14214"/>
    </source>
</evidence>
<dbReference type="EC" id="5.6.2.3" evidence="1"/>
<keyword evidence="1" id="KW-0547">Nucleotide-binding</keyword>
<dbReference type="PANTHER" id="PTHR10492:SF57">
    <property type="entry name" value="ATP-DEPENDENT DNA HELICASE"/>
    <property type="match status" value="1"/>
</dbReference>
<reference evidence="4" key="1">
    <citation type="submission" date="2021-12" db="EMBL/GenBank/DDBJ databases">
        <authorList>
            <person name="King R."/>
        </authorList>
    </citation>
    <scope>NUCLEOTIDE SEQUENCE</scope>
</reference>
<feature type="domain" description="DNA helicase Pif1-like DEAD-box helicase" evidence="2">
    <location>
        <begin position="522"/>
        <end position="726"/>
    </location>
</feature>
<dbReference type="GO" id="GO:0005524">
    <property type="term" value="F:ATP binding"/>
    <property type="evidence" value="ECO:0007669"/>
    <property type="project" value="UniProtKB-KW"/>
</dbReference>
<keyword evidence="1" id="KW-0234">DNA repair</keyword>
<proteinExistence type="inferred from homology"/>
<dbReference type="GO" id="GO:0006310">
    <property type="term" value="P:DNA recombination"/>
    <property type="evidence" value="ECO:0007669"/>
    <property type="project" value="UniProtKB-KW"/>
</dbReference>
<dbReference type="InterPro" id="IPR025476">
    <property type="entry name" value="Helitron_helicase-like"/>
</dbReference>
<dbReference type="Gene3D" id="3.40.50.300">
    <property type="entry name" value="P-loop containing nucleotide triphosphate hydrolases"/>
    <property type="match status" value="1"/>
</dbReference>
<evidence type="ECO:0000313" key="4">
    <source>
        <dbReference type="EMBL" id="CAH0385071.1"/>
    </source>
</evidence>
<dbReference type="Proteomes" id="UP001152759">
    <property type="component" value="Chromosome 2"/>
</dbReference>
<dbReference type="InterPro" id="IPR010285">
    <property type="entry name" value="DNA_helicase_pif1-like_DEAD"/>
</dbReference>
<evidence type="ECO:0000259" key="2">
    <source>
        <dbReference type="Pfam" id="PF05970"/>
    </source>
</evidence>
<dbReference type="Pfam" id="PF14214">
    <property type="entry name" value="Helitron_like_N"/>
    <property type="match status" value="1"/>
</dbReference>
<keyword evidence="1" id="KW-0067">ATP-binding</keyword>
<keyword evidence="1" id="KW-0347">Helicase</keyword>
<name>A0A9P0A658_BEMTA</name>
<dbReference type="GO" id="GO:0000723">
    <property type="term" value="P:telomere maintenance"/>
    <property type="evidence" value="ECO:0007669"/>
    <property type="project" value="InterPro"/>
</dbReference>
<evidence type="ECO:0000256" key="1">
    <source>
        <dbReference type="RuleBase" id="RU363044"/>
    </source>
</evidence>
<accession>A0A9P0A658</accession>
<comment type="cofactor">
    <cofactor evidence="1">
        <name>Mg(2+)</name>
        <dbReference type="ChEBI" id="CHEBI:18420"/>
    </cofactor>
</comment>
<organism evidence="4 5">
    <name type="scientific">Bemisia tabaci</name>
    <name type="common">Sweetpotato whitefly</name>
    <name type="synonym">Aleurodes tabaci</name>
    <dbReference type="NCBI Taxonomy" id="7038"/>
    <lineage>
        <taxon>Eukaryota</taxon>
        <taxon>Metazoa</taxon>
        <taxon>Ecdysozoa</taxon>
        <taxon>Arthropoda</taxon>
        <taxon>Hexapoda</taxon>
        <taxon>Insecta</taxon>
        <taxon>Pterygota</taxon>
        <taxon>Neoptera</taxon>
        <taxon>Paraneoptera</taxon>
        <taxon>Hemiptera</taxon>
        <taxon>Sternorrhyncha</taxon>
        <taxon>Aleyrodoidea</taxon>
        <taxon>Aleyrodidae</taxon>
        <taxon>Aleyrodinae</taxon>
        <taxon>Bemisia</taxon>
    </lineage>
</organism>
<sequence>MAMTRELGRLDLFVTYTANPNWPEIKEYLQTMPKGTSTSDIAYFVVRAFNIRLSAFISEITSGKVFGPIIGYIYTIEFQKRGLPHAHCIFILNHENKLLTPDKIDRFISAEIPDKDEQPNLHEKVMKHMLHGPHSENTPCWNPEKSSCSKKFPFNFRNETDMTCDGFPKYKRNDNRHELNVYNKKINGKRVFVDNSMVVPYNPYLILKYDCHINVEYCGSLMAIKYMFKYLTKGHDRIKVSISGNDNNRNIDEISDYIDTRYLSSMEAAWRLQQIPMHGHSHSVMRLPVHLPGQQYVTFKEGSELQAISEKNQVTKLTAYFELNQTDINARNLFYHDIPKYYVWKAEEKKWKKRIRQTKLVVRLYSISPKDCERFYLKILLRKVKGALNFSHLKTVNNIELETFREAAYAKGYGMNKEDVDEIMNEAVSVMMPSGLRSFFVYLLLTSENINGKRLWEKFKNYLYEDSNESNAISEIEQKLNGEEKSLKDFGINIDKISQNYFDDGIDNTDHGRIAHGMIDNLNEEQREIFTEISKSIMKTDNTNRFFIDGPGGTGKTFLYRALYHHLKHNNKKVLCIAWTGIAAILLPGGKTAHRVFKLPLQMTSENDIKPAKLTTALKQILTEVDFIIWDEASMILSTAFQIVNVTLQDLMRNNDPFGGKAVCLGGDFRQLLPVVKKGSRNQIVKSALISSPLWKHFKIFHLKKNMRANNEEFSEWLLQIGNGKKEIVEFPSEMICNENIVDSIFKEYNEETLKTSILLASRNCEVDRLNEEVLSKMEGETIVSEGFSWATAVDGDLTDQDELTLRYQPEYLASLNPSGMPSQNLKLKEGAVVQAPQLQKG</sequence>
<keyword evidence="1" id="KW-0227">DNA damage</keyword>
<evidence type="ECO:0000313" key="5">
    <source>
        <dbReference type="Proteomes" id="UP001152759"/>
    </source>
</evidence>
<dbReference type="PANTHER" id="PTHR10492">
    <property type="match status" value="1"/>
</dbReference>
<dbReference type="AlphaFoldDB" id="A0A9P0A658"/>
<gene>
    <name evidence="4" type="ORF">BEMITA_LOCUS4331</name>
</gene>